<sequence length="70" mass="7450">MGHAEKLILPTMIMMIVAFIMLVLAVGFQGKVTSCLSGNISSNISKLTIPVSALKDFAEGVPNDLRSCEP</sequence>
<evidence type="ECO:0000313" key="1">
    <source>
        <dbReference type="Proteomes" id="UP000887576"/>
    </source>
</evidence>
<name>A0AC34QS40_9BILA</name>
<reference evidence="2" key="1">
    <citation type="submission" date="2022-11" db="UniProtKB">
        <authorList>
            <consortium name="WormBaseParasite"/>
        </authorList>
    </citation>
    <scope>IDENTIFICATION</scope>
</reference>
<accession>A0AC34QS40</accession>
<proteinExistence type="predicted"/>
<evidence type="ECO:0000313" key="2">
    <source>
        <dbReference type="WBParaSite" id="JU765_v2.g18897.t1"/>
    </source>
</evidence>
<protein>
    <submittedName>
        <fullName evidence="2">Uncharacterized protein</fullName>
    </submittedName>
</protein>
<organism evidence="1 2">
    <name type="scientific">Panagrolaimus sp. JU765</name>
    <dbReference type="NCBI Taxonomy" id="591449"/>
    <lineage>
        <taxon>Eukaryota</taxon>
        <taxon>Metazoa</taxon>
        <taxon>Ecdysozoa</taxon>
        <taxon>Nematoda</taxon>
        <taxon>Chromadorea</taxon>
        <taxon>Rhabditida</taxon>
        <taxon>Tylenchina</taxon>
        <taxon>Panagrolaimomorpha</taxon>
        <taxon>Panagrolaimoidea</taxon>
        <taxon>Panagrolaimidae</taxon>
        <taxon>Panagrolaimus</taxon>
    </lineage>
</organism>
<dbReference type="Proteomes" id="UP000887576">
    <property type="component" value="Unplaced"/>
</dbReference>
<dbReference type="WBParaSite" id="JU765_v2.g18897.t1">
    <property type="protein sequence ID" value="JU765_v2.g18897.t1"/>
    <property type="gene ID" value="JU765_v2.g18897"/>
</dbReference>